<feature type="transmembrane region" description="Helical" evidence="7">
    <location>
        <begin position="118"/>
        <end position="140"/>
    </location>
</feature>
<feature type="transmembrane region" description="Helical" evidence="7">
    <location>
        <begin position="305"/>
        <end position="322"/>
    </location>
</feature>
<dbReference type="RefSeq" id="WP_192754623.1">
    <property type="nucleotide sequence ID" value="NZ_BAABJL010000042.1"/>
</dbReference>
<dbReference type="Proteomes" id="UP000638648">
    <property type="component" value="Unassembled WGS sequence"/>
</dbReference>
<accession>A0A927RCL7</accession>
<dbReference type="InterPro" id="IPR018461">
    <property type="entry name" value="Na/H_Antiport_NhaC-like_C"/>
</dbReference>
<evidence type="ECO:0000313" key="10">
    <source>
        <dbReference type="Proteomes" id="UP000638648"/>
    </source>
</evidence>
<feature type="transmembrane region" description="Helical" evidence="7">
    <location>
        <begin position="50"/>
        <end position="72"/>
    </location>
</feature>
<sequence length="506" mass="52291">MPTSRPTNPPGRAAKRPEAATAPQEKERENASSGDEESGGNAYAVGLSPLRRRICTVVALLGLVFSAVLGFTVDKPTMWGLLPILLYAALCLLGMDLVVGTIVALVSAVFIAGKPPTAVAEVLGTSLGDMVTMIGLIIVLGAGVGEILRVTGVADMIVSAIMRLVGERNRHMVTLGVMLACLVLVASLGTLAGALAIAAPILIPITARMGFTRSATASMMFVGGCAGLALAPFAGSNVAILTAADVNYLTYLRVGAGPLAVLSIILAMIIVPWMQRRTAATGTDFYTAEEAAGTAAKSYPKAGRATAAFVLLLVASVVYATITNAGTAFPLLALPLLAIVTGYAGGLSSVDIATGMYRGGSKLLSIFLLFWLLAALFMIIDQWLKPYDVILDTFGTQLSHMAGFPFAVAIGLLGWVGVPGATAAQVVLLDKVFGGIGASLGVSASAWVIVLLWASKGDTYGPFPNANMIGAMGLARSQNMRNVLLTGWLVMLPACVMYAILLAVMT</sequence>
<evidence type="ECO:0000256" key="1">
    <source>
        <dbReference type="ARBA" id="ARBA00004651"/>
    </source>
</evidence>
<feature type="transmembrane region" description="Helical" evidence="7">
    <location>
        <begin position="483"/>
        <end position="504"/>
    </location>
</feature>
<feature type="transmembrane region" description="Helical" evidence="7">
    <location>
        <begin position="254"/>
        <end position="274"/>
    </location>
</feature>
<dbReference type="Pfam" id="PF03553">
    <property type="entry name" value="Na_H_antiporter"/>
    <property type="match status" value="1"/>
</dbReference>
<keyword evidence="10" id="KW-1185">Reference proteome</keyword>
<keyword evidence="4 7" id="KW-1133">Transmembrane helix</keyword>
<evidence type="ECO:0000256" key="7">
    <source>
        <dbReference type="SAM" id="Phobius"/>
    </source>
</evidence>
<evidence type="ECO:0000256" key="5">
    <source>
        <dbReference type="ARBA" id="ARBA00023136"/>
    </source>
</evidence>
<feature type="transmembrane region" description="Helical" evidence="7">
    <location>
        <begin position="215"/>
        <end position="234"/>
    </location>
</feature>
<evidence type="ECO:0000256" key="4">
    <source>
        <dbReference type="ARBA" id="ARBA00022989"/>
    </source>
</evidence>
<comment type="caution">
    <text evidence="9">The sequence shown here is derived from an EMBL/GenBank/DDBJ whole genome shotgun (WGS) entry which is preliminary data.</text>
</comment>
<keyword evidence="3 7" id="KW-0812">Transmembrane</keyword>
<feature type="transmembrane region" description="Helical" evidence="7">
    <location>
        <begin position="177"/>
        <end position="203"/>
    </location>
</feature>
<evidence type="ECO:0000259" key="8">
    <source>
        <dbReference type="Pfam" id="PF03553"/>
    </source>
</evidence>
<evidence type="ECO:0000256" key="2">
    <source>
        <dbReference type="ARBA" id="ARBA00022475"/>
    </source>
</evidence>
<dbReference type="AlphaFoldDB" id="A0A927RCL7"/>
<evidence type="ECO:0000256" key="3">
    <source>
        <dbReference type="ARBA" id="ARBA00022692"/>
    </source>
</evidence>
<proteinExistence type="predicted"/>
<feature type="transmembrane region" description="Helical" evidence="7">
    <location>
        <begin position="362"/>
        <end position="380"/>
    </location>
</feature>
<feature type="transmembrane region" description="Helical" evidence="7">
    <location>
        <begin position="328"/>
        <end position="350"/>
    </location>
</feature>
<feature type="domain" description="Na+/H+ antiporter NhaC-like C-terminal" evidence="8">
    <location>
        <begin position="98"/>
        <end position="254"/>
    </location>
</feature>
<feature type="transmembrane region" description="Helical" evidence="7">
    <location>
        <begin position="400"/>
        <end position="420"/>
    </location>
</feature>
<organism evidence="9 10">
    <name type="scientific">Actinopolymorpha pittospori</name>
    <dbReference type="NCBI Taxonomy" id="648752"/>
    <lineage>
        <taxon>Bacteria</taxon>
        <taxon>Bacillati</taxon>
        <taxon>Actinomycetota</taxon>
        <taxon>Actinomycetes</taxon>
        <taxon>Propionibacteriales</taxon>
        <taxon>Actinopolymorphaceae</taxon>
        <taxon>Actinopolymorpha</taxon>
    </lineage>
</organism>
<dbReference type="GO" id="GO:0005886">
    <property type="term" value="C:plasma membrane"/>
    <property type="evidence" value="ECO:0007669"/>
    <property type="project" value="UniProtKB-SubCell"/>
</dbReference>
<dbReference type="EMBL" id="JADBEM010000001">
    <property type="protein sequence ID" value="MBE1611402.1"/>
    <property type="molecule type" value="Genomic_DNA"/>
</dbReference>
<reference evidence="9" key="1">
    <citation type="submission" date="2020-10" db="EMBL/GenBank/DDBJ databases">
        <title>Sequencing the genomes of 1000 actinobacteria strains.</title>
        <authorList>
            <person name="Klenk H.-P."/>
        </authorList>
    </citation>
    <scope>NUCLEOTIDE SEQUENCE</scope>
    <source>
        <strain evidence="9">DSM 45354</strain>
    </source>
</reference>
<feature type="transmembrane region" description="Helical" evidence="7">
    <location>
        <begin position="84"/>
        <end position="112"/>
    </location>
</feature>
<gene>
    <name evidence="9" type="ORF">HEB94_008250</name>
</gene>
<evidence type="ECO:0000313" key="9">
    <source>
        <dbReference type="EMBL" id="MBE1611402.1"/>
    </source>
</evidence>
<comment type="subcellular location">
    <subcellularLocation>
        <location evidence="1">Cell membrane</location>
        <topology evidence="1">Multi-pass membrane protein</topology>
    </subcellularLocation>
</comment>
<name>A0A927RCL7_9ACTN</name>
<keyword evidence="5 7" id="KW-0472">Membrane</keyword>
<protein>
    <submittedName>
        <fullName evidence="9">H+/gluconate symporter-like permease</fullName>
    </submittedName>
</protein>
<keyword evidence="2" id="KW-1003">Cell membrane</keyword>
<feature type="transmembrane region" description="Helical" evidence="7">
    <location>
        <begin position="432"/>
        <end position="454"/>
    </location>
</feature>
<evidence type="ECO:0000256" key="6">
    <source>
        <dbReference type="SAM" id="MobiDB-lite"/>
    </source>
</evidence>
<feature type="region of interest" description="Disordered" evidence="6">
    <location>
        <begin position="1"/>
        <end position="39"/>
    </location>
</feature>